<name>A0A4P9X396_9FUNG</name>
<dbReference type="PANTHER" id="PTHR12984">
    <property type="entry name" value="SCY1-RELATED S/T PROTEIN KINASE-LIKE"/>
    <property type="match status" value="1"/>
</dbReference>
<dbReference type="InterPro" id="IPR000719">
    <property type="entry name" value="Prot_kinase_dom"/>
</dbReference>
<dbReference type="Gene3D" id="1.10.510.10">
    <property type="entry name" value="Transferase(Phosphotransferase) domain 1"/>
    <property type="match status" value="1"/>
</dbReference>
<sequence length="605" mass="68124">MWLFKGSALLANLDVHEQTQLASGGPSYVWVVHGARKKNTNQTVALFTFHKSYQETLNPLAAKNPSQKREQDEVNQLLRQEVQKLSRLRHPTILEVNEPLEDLRSAMVFATEPVLCNLGNLFGNTANFANGHPRHLGRGYELDEVELPRGILQIGRALEFLHRHRIVHTNISPASIFVNEKGDWKLGGFAFCVTLPPGAAQTAECIASQYPPICSPDLDFVAPEIVLNSQCAAESDLFSLGCLIYALYHQGRSPLDTAGNESRYRDELPRLASKDLRGIPADLQPMVRRLCATERSARPSIDEFNQCGYFSSLLIKTIHYLDTLTLKTQVEKAQFLKGLNQVLPQFSARTLRLKILSSLLLELKDPVIAPFLLPNIFYIVEQQPPDAPETRAMLRDVVFPAIKPVFTLTEPPQAAVLLLSRIDMLRKRAYPSSEEFRAHVWPLIWASLSTTSITVLTQACKSIAHFADDFDYATITSSLWPRFAFLYKETQNVGLKTGVLIAVYALMKHLDKTFLVETVLPLMIQPSRPRDAGLIMACLAIWEEAAKSLSRQQVAHHIMTELWMSCLDPALQPSQYKRFMTVIHALTEKLEREHTSHLETVKSVE</sequence>
<dbReference type="PANTHER" id="PTHR12984:SF6">
    <property type="entry name" value="SCY1-LIKE PROTEIN 2"/>
    <property type="match status" value="1"/>
</dbReference>
<accession>A0A4P9X396</accession>
<dbReference type="Gene3D" id="3.30.200.20">
    <property type="entry name" value="Phosphorylase Kinase, domain 1"/>
    <property type="match status" value="1"/>
</dbReference>
<dbReference type="CDD" id="cd14011">
    <property type="entry name" value="PK_SCY1_like"/>
    <property type="match status" value="1"/>
</dbReference>
<dbReference type="SUPFAM" id="SSF56112">
    <property type="entry name" value="Protein kinase-like (PK-like)"/>
    <property type="match status" value="1"/>
</dbReference>
<dbReference type="InterPro" id="IPR011989">
    <property type="entry name" value="ARM-like"/>
</dbReference>
<feature type="domain" description="Protein kinase" evidence="1">
    <location>
        <begin position="15"/>
        <end position="310"/>
    </location>
</feature>
<dbReference type="InterPro" id="IPR051177">
    <property type="entry name" value="CIK-Related_Protein"/>
</dbReference>
<proteinExistence type="predicted"/>
<evidence type="ECO:0000259" key="1">
    <source>
        <dbReference type="PROSITE" id="PS50011"/>
    </source>
</evidence>
<dbReference type="Proteomes" id="UP000274922">
    <property type="component" value="Unassembled WGS sequence"/>
</dbReference>
<dbReference type="Gene3D" id="1.25.10.10">
    <property type="entry name" value="Leucine-rich Repeat Variant"/>
    <property type="match status" value="1"/>
</dbReference>
<dbReference type="GO" id="GO:0005524">
    <property type="term" value="F:ATP binding"/>
    <property type="evidence" value="ECO:0007669"/>
    <property type="project" value="InterPro"/>
</dbReference>
<feature type="non-terminal residue" evidence="2">
    <location>
        <position position="605"/>
    </location>
</feature>
<evidence type="ECO:0000313" key="2">
    <source>
        <dbReference type="EMBL" id="RKO99493.1"/>
    </source>
</evidence>
<organism evidence="2 3">
    <name type="scientific">Caulochytrium protostelioides</name>
    <dbReference type="NCBI Taxonomy" id="1555241"/>
    <lineage>
        <taxon>Eukaryota</taxon>
        <taxon>Fungi</taxon>
        <taxon>Fungi incertae sedis</taxon>
        <taxon>Chytridiomycota</taxon>
        <taxon>Chytridiomycota incertae sedis</taxon>
        <taxon>Chytridiomycetes</taxon>
        <taxon>Caulochytriales</taxon>
        <taxon>Caulochytriaceae</taxon>
        <taxon>Caulochytrium</taxon>
    </lineage>
</organism>
<dbReference type="OrthoDB" id="79687at2759"/>
<dbReference type="InterPro" id="IPR011009">
    <property type="entry name" value="Kinase-like_dom_sf"/>
</dbReference>
<dbReference type="EMBL" id="ML014281">
    <property type="protein sequence ID" value="RKO99493.1"/>
    <property type="molecule type" value="Genomic_DNA"/>
</dbReference>
<reference evidence="3" key="1">
    <citation type="journal article" date="2018" name="Nat. Microbiol.">
        <title>Leveraging single-cell genomics to expand the fungal tree of life.</title>
        <authorList>
            <person name="Ahrendt S.R."/>
            <person name="Quandt C.A."/>
            <person name="Ciobanu D."/>
            <person name="Clum A."/>
            <person name="Salamov A."/>
            <person name="Andreopoulos B."/>
            <person name="Cheng J.F."/>
            <person name="Woyke T."/>
            <person name="Pelin A."/>
            <person name="Henrissat B."/>
            <person name="Reynolds N.K."/>
            <person name="Benny G.L."/>
            <person name="Smith M.E."/>
            <person name="James T.Y."/>
            <person name="Grigoriev I.V."/>
        </authorList>
    </citation>
    <scope>NUCLEOTIDE SEQUENCE [LARGE SCALE GENOMIC DNA]</scope>
    <source>
        <strain evidence="3">ATCC 52028</strain>
    </source>
</reference>
<dbReference type="Pfam" id="PF00069">
    <property type="entry name" value="Pkinase"/>
    <property type="match status" value="1"/>
</dbReference>
<keyword evidence="3" id="KW-1185">Reference proteome</keyword>
<dbReference type="SUPFAM" id="SSF48371">
    <property type="entry name" value="ARM repeat"/>
    <property type="match status" value="1"/>
</dbReference>
<dbReference type="AlphaFoldDB" id="A0A4P9X396"/>
<dbReference type="PROSITE" id="PS50011">
    <property type="entry name" value="PROTEIN_KINASE_DOM"/>
    <property type="match status" value="1"/>
</dbReference>
<evidence type="ECO:0000313" key="3">
    <source>
        <dbReference type="Proteomes" id="UP000274922"/>
    </source>
</evidence>
<protein>
    <recommendedName>
        <fullName evidence="1">Protein kinase domain-containing protein</fullName>
    </recommendedName>
</protein>
<gene>
    <name evidence="2" type="ORF">CXG81DRAFT_14441</name>
</gene>
<dbReference type="GO" id="GO:0004672">
    <property type="term" value="F:protein kinase activity"/>
    <property type="evidence" value="ECO:0007669"/>
    <property type="project" value="InterPro"/>
</dbReference>
<dbReference type="SMART" id="SM00220">
    <property type="entry name" value="S_TKc"/>
    <property type="match status" value="1"/>
</dbReference>
<dbReference type="InterPro" id="IPR016024">
    <property type="entry name" value="ARM-type_fold"/>
</dbReference>